<feature type="compositionally biased region" description="Basic residues" evidence="1">
    <location>
        <begin position="62"/>
        <end position="72"/>
    </location>
</feature>
<feature type="region of interest" description="Disordered" evidence="1">
    <location>
        <begin position="1"/>
        <end position="22"/>
    </location>
</feature>
<evidence type="ECO:0000313" key="3">
    <source>
        <dbReference type="EMBL" id="CAF9912106.1"/>
    </source>
</evidence>
<sequence>MAGRTDRTDSGDTAPQAFDANLPVETRIVTPGGVVRSARIRKNVQHATDVVSPTEPAAPAIPKRKRAVKLKFKPSPEVSSDEESDYSSEEKKKRPAPKKKRTANPKPGKTPATTPKRPAKRTKQVPTTDPPTGPGRNLPVPATSPSKGPGARKGQEKTGKATPTAKTVPDRVVFVARSKDVPEKGARIPPRIPVVKTQTGQPRPNLPGQAGPSKAPLHIPQTTPIVTTQTGLPRPNLPGQPGPSRARVSEDDEDSDDEQDFSLSSSGISITSYTSDTDEEDDEDEDQPLRISALGGVTTKVPGPIPRNRSDRSIAPERELPPQGTIIPTIEDDNQEPTVPIRKGVMHGIHHPIRKLPPIVLYPAESNIRGPIQRGTPFIYPKKIDLVNQGPSKRTMHRPPMPYRIFGDHAKKPGFDTSDLASKRAFWWAHIVWITVCFAAIIFLWTLGLCLYWGNHFATTGPPAPCDMTTSVRPFPQTYAESFKIFRRPDISWDPVVRQQMEEFGNYIGADPWLMDNCILPRNIMKLPLVTCQGRLPWYNLTETQVMWLNENSGWGYSLDWDLTEKFNEIYDMQFELQELQTSWMLSDHGPASIEYRQRRCQACMDVRAAEKDRDKQLISREWWPWTYWRLNSKEQALFRRLMPAKAFQRLKSVLFGVGDNPQVALVDMAGSDVPYYQEPPYVGPDMVLTDTDTRSWQPAN</sequence>
<keyword evidence="2" id="KW-0472">Membrane</keyword>
<feature type="compositionally biased region" description="Basic and acidic residues" evidence="1">
    <location>
        <begin position="308"/>
        <end position="320"/>
    </location>
</feature>
<feature type="compositionally biased region" description="Basic and acidic residues" evidence="1">
    <location>
        <begin position="177"/>
        <end position="186"/>
    </location>
</feature>
<dbReference type="AlphaFoldDB" id="A0A8H3ESW0"/>
<feature type="region of interest" description="Disordered" evidence="1">
    <location>
        <begin position="44"/>
        <end position="336"/>
    </location>
</feature>
<proteinExistence type="predicted"/>
<feature type="compositionally biased region" description="Low complexity" evidence="1">
    <location>
        <begin position="104"/>
        <end position="116"/>
    </location>
</feature>
<keyword evidence="4" id="KW-1185">Reference proteome</keyword>
<dbReference type="OrthoDB" id="10688755at2759"/>
<reference evidence="3" key="1">
    <citation type="submission" date="2021-03" db="EMBL/GenBank/DDBJ databases">
        <authorList>
            <person name="Tagirdzhanova G."/>
        </authorList>
    </citation>
    <scope>NUCLEOTIDE SEQUENCE</scope>
</reference>
<feature type="compositionally biased region" description="Low complexity" evidence="1">
    <location>
        <begin position="219"/>
        <end position="230"/>
    </location>
</feature>
<organism evidence="3 4">
    <name type="scientific">Gomphillus americanus</name>
    <dbReference type="NCBI Taxonomy" id="1940652"/>
    <lineage>
        <taxon>Eukaryota</taxon>
        <taxon>Fungi</taxon>
        <taxon>Dikarya</taxon>
        <taxon>Ascomycota</taxon>
        <taxon>Pezizomycotina</taxon>
        <taxon>Lecanoromycetes</taxon>
        <taxon>OSLEUM clade</taxon>
        <taxon>Ostropomycetidae</taxon>
        <taxon>Ostropales</taxon>
        <taxon>Graphidaceae</taxon>
        <taxon>Gomphilloideae</taxon>
        <taxon>Gomphillus</taxon>
    </lineage>
</organism>
<keyword evidence="2" id="KW-0812">Transmembrane</keyword>
<feature type="compositionally biased region" description="Acidic residues" evidence="1">
    <location>
        <begin position="250"/>
        <end position="260"/>
    </location>
</feature>
<keyword evidence="2" id="KW-1133">Transmembrane helix</keyword>
<feature type="compositionally biased region" description="Acidic residues" evidence="1">
    <location>
        <begin position="276"/>
        <end position="286"/>
    </location>
</feature>
<dbReference type="Proteomes" id="UP000664169">
    <property type="component" value="Unassembled WGS sequence"/>
</dbReference>
<evidence type="ECO:0000256" key="2">
    <source>
        <dbReference type="SAM" id="Phobius"/>
    </source>
</evidence>
<protein>
    <submittedName>
        <fullName evidence="3">Uncharacterized protein</fullName>
    </submittedName>
</protein>
<accession>A0A8H3ESW0</accession>
<evidence type="ECO:0000256" key="1">
    <source>
        <dbReference type="SAM" id="MobiDB-lite"/>
    </source>
</evidence>
<feature type="compositionally biased region" description="Basic residues" evidence="1">
    <location>
        <begin position="93"/>
        <end position="103"/>
    </location>
</feature>
<evidence type="ECO:0000313" key="4">
    <source>
        <dbReference type="Proteomes" id="UP000664169"/>
    </source>
</evidence>
<feature type="compositionally biased region" description="Low complexity" evidence="1">
    <location>
        <begin position="261"/>
        <end position="275"/>
    </location>
</feature>
<feature type="transmembrane region" description="Helical" evidence="2">
    <location>
        <begin position="427"/>
        <end position="453"/>
    </location>
</feature>
<gene>
    <name evidence="3" type="ORF">GOMPHAMPRED_007556</name>
</gene>
<feature type="compositionally biased region" description="Basic and acidic residues" evidence="1">
    <location>
        <begin position="1"/>
        <end position="10"/>
    </location>
</feature>
<comment type="caution">
    <text evidence="3">The sequence shown here is derived from an EMBL/GenBank/DDBJ whole genome shotgun (WGS) entry which is preliminary data.</text>
</comment>
<dbReference type="EMBL" id="CAJPDQ010000007">
    <property type="protein sequence ID" value="CAF9912106.1"/>
    <property type="molecule type" value="Genomic_DNA"/>
</dbReference>
<name>A0A8H3ESW0_9LECA</name>